<dbReference type="Pfam" id="PF00285">
    <property type="entry name" value="Citrate_synt"/>
    <property type="match status" value="1"/>
</dbReference>
<dbReference type="InterPro" id="IPR002020">
    <property type="entry name" value="Citrate_synthase"/>
</dbReference>
<dbReference type="InterPro" id="IPR036969">
    <property type="entry name" value="Citrate_synthase_sf"/>
</dbReference>
<keyword evidence="13" id="KW-1185">Reference proteome</keyword>
<keyword evidence="4" id="KW-0816">Tricarboxylic acid cycle</keyword>
<dbReference type="FunFam" id="1.10.230.10:FF:000003">
    <property type="entry name" value="Citrate synthase"/>
    <property type="match status" value="1"/>
</dbReference>
<comment type="catalytic activity">
    <reaction evidence="7">
        <text>oxaloacetate + acetyl-CoA + H2O = citrate + CoA + H(+)</text>
        <dbReference type="Rhea" id="RHEA:16845"/>
        <dbReference type="ChEBI" id="CHEBI:15377"/>
        <dbReference type="ChEBI" id="CHEBI:15378"/>
        <dbReference type="ChEBI" id="CHEBI:16452"/>
        <dbReference type="ChEBI" id="CHEBI:16947"/>
        <dbReference type="ChEBI" id="CHEBI:57287"/>
        <dbReference type="ChEBI" id="CHEBI:57288"/>
        <dbReference type="EC" id="2.3.3.16"/>
    </reaction>
</comment>
<dbReference type="NCBIfam" id="NF009006">
    <property type="entry name" value="PRK12351.1"/>
    <property type="match status" value="1"/>
</dbReference>
<dbReference type="GO" id="GO:0050440">
    <property type="term" value="F:2-methylcitrate synthase activity"/>
    <property type="evidence" value="ECO:0007669"/>
    <property type="project" value="UniProtKB-EC"/>
</dbReference>
<evidence type="ECO:0000256" key="5">
    <source>
        <dbReference type="ARBA" id="ARBA00022679"/>
    </source>
</evidence>
<comment type="pathway">
    <text evidence="2">Organic acid metabolism; propanoate degradation.</text>
</comment>
<dbReference type="GO" id="GO:0036440">
    <property type="term" value="F:citrate synthase activity"/>
    <property type="evidence" value="ECO:0007669"/>
    <property type="project" value="UniProtKB-EC"/>
</dbReference>
<dbReference type="GO" id="GO:0019679">
    <property type="term" value="P:propionate metabolic process, methylcitrate cycle"/>
    <property type="evidence" value="ECO:0007669"/>
    <property type="project" value="TreeGrafter"/>
</dbReference>
<sequence>MVDKKLGGAGLRGQSAGETSLSTVGQSGTGLTYCGYDVTDLAENVTFEEVAYLLFHGELPNQTQLDAYKQKLKSLRCLPRALKEVLERIPADAHPMDVMRTAASMLGNLETEKDFSEQKDAADRLLATFPAIICYWYRFSHFGDRIITETDDDQLGAYFLHLLHGKKPSELHARVMDVSLILYAEHEFNASTFTARVCASTLSDLHSCITGAIGSLRGPLHGGANEAAMELIQDLTDPDHARSVLAQKLANKDKIMGFGHAVYRESDPRNAIIKQWSQQLSQQADSSRLYDVSVACEAFMWEQKKLFCNADFFHASAYHYMGIPTKLFTPIFVCSRLTGWAAHVFEQRANNRIIRPSADYVGVEPRTVTPIEQR</sequence>
<dbReference type="PANTHER" id="PTHR11739">
    <property type="entry name" value="CITRATE SYNTHASE"/>
    <property type="match status" value="1"/>
</dbReference>
<keyword evidence="5 8" id="KW-0808">Transferase</keyword>
<dbReference type="EMBL" id="BSPO01000001">
    <property type="protein sequence ID" value="GLS82124.1"/>
    <property type="molecule type" value="Genomic_DNA"/>
</dbReference>
<evidence type="ECO:0000256" key="3">
    <source>
        <dbReference type="ARBA" id="ARBA00010566"/>
    </source>
</evidence>
<evidence type="ECO:0000256" key="10">
    <source>
        <dbReference type="RuleBase" id="RU003406"/>
    </source>
</evidence>
<evidence type="ECO:0000256" key="6">
    <source>
        <dbReference type="ARBA" id="ARBA00049052"/>
    </source>
</evidence>
<dbReference type="NCBIfam" id="TIGR01800">
    <property type="entry name" value="cit_synth_II"/>
    <property type="match status" value="1"/>
</dbReference>
<dbReference type="RefSeq" id="WP_095497686.1">
    <property type="nucleotide sequence ID" value="NZ_BSPO01000001.1"/>
</dbReference>
<evidence type="ECO:0000256" key="1">
    <source>
        <dbReference type="ARBA" id="ARBA00004751"/>
    </source>
</evidence>
<protein>
    <recommendedName>
        <fullName evidence="8">Citrate synthase</fullName>
    </recommendedName>
</protein>
<reference evidence="12 13" key="1">
    <citation type="journal article" date="2014" name="Int. J. Syst. Evol. Microbiol.">
        <title>Complete genome sequence of Corynebacterium casei LMG S-19264T (=DSM 44701T), isolated from a smear-ripened cheese.</title>
        <authorList>
            <consortium name="US DOE Joint Genome Institute (JGI-PGF)"/>
            <person name="Walter F."/>
            <person name="Albersmeier A."/>
            <person name="Kalinowski J."/>
            <person name="Ruckert C."/>
        </authorList>
    </citation>
    <scope>NUCLEOTIDE SEQUENCE [LARGE SCALE GENOMIC DNA]</scope>
    <source>
        <strain evidence="12 13">NBRC 112785</strain>
    </source>
</reference>
<dbReference type="InterPro" id="IPR024176">
    <property type="entry name" value="Citrate_synthase_bac-typ"/>
</dbReference>
<dbReference type="PROSITE" id="PS00480">
    <property type="entry name" value="CITRATE_SYNTHASE"/>
    <property type="match status" value="1"/>
</dbReference>
<comment type="pathway">
    <text evidence="1">Carbohydrate metabolism; tricarboxylic acid cycle; isocitrate from oxaloacetate: step 1/2.</text>
</comment>
<dbReference type="GO" id="GO:0005975">
    <property type="term" value="P:carbohydrate metabolic process"/>
    <property type="evidence" value="ECO:0007669"/>
    <property type="project" value="TreeGrafter"/>
</dbReference>
<dbReference type="Gene3D" id="1.10.230.10">
    <property type="entry name" value="Cytochrome P450-Terp, domain 2"/>
    <property type="match status" value="1"/>
</dbReference>
<name>A0AA37TJ77_9GAMM</name>
<comment type="caution">
    <text evidence="12">The sequence shown here is derived from an EMBL/GenBank/DDBJ whole genome shotgun (WGS) entry which is preliminary data.</text>
</comment>
<dbReference type="GO" id="GO:0005737">
    <property type="term" value="C:cytoplasm"/>
    <property type="evidence" value="ECO:0007669"/>
    <property type="project" value="InterPro"/>
</dbReference>
<dbReference type="PRINTS" id="PR00143">
    <property type="entry name" value="CITRTSNTHASE"/>
</dbReference>
<feature type="compositionally biased region" description="Polar residues" evidence="11">
    <location>
        <begin position="16"/>
        <end position="25"/>
    </location>
</feature>
<dbReference type="PIRSF" id="PIRSF001369">
    <property type="entry name" value="Citrate_synth"/>
    <property type="match status" value="1"/>
</dbReference>
<dbReference type="SUPFAM" id="SSF48256">
    <property type="entry name" value="Citrate synthase"/>
    <property type="match status" value="1"/>
</dbReference>
<organism evidence="12 13">
    <name type="scientific">Paraferrimonas haliotis</name>
    <dbReference type="NCBI Taxonomy" id="2013866"/>
    <lineage>
        <taxon>Bacteria</taxon>
        <taxon>Pseudomonadati</taxon>
        <taxon>Pseudomonadota</taxon>
        <taxon>Gammaproteobacteria</taxon>
        <taxon>Alteromonadales</taxon>
        <taxon>Ferrimonadaceae</taxon>
        <taxon>Paraferrimonas</taxon>
    </lineage>
</organism>
<proteinExistence type="inferred from homology"/>
<evidence type="ECO:0000256" key="8">
    <source>
        <dbReference type="PIRNR" id="PIRNR001369"/>
    </source>
</evidence>
<dbReference type="GO" id="GO:0006099">
    <property type="term" value="P:tricarboxylic acid cycle"/>
    <property type="evidence" value="ECO:0007669"/>
    <property type="project" value="UniProtKB-KW"/>
</dbReference>
<evidence type="ECO:0000256" key="9">
    <source>
        <dbReference type="PIRSR" id="PIRSR001369-1"/>
    </source>
</evidence>
<evidence type="ECO:0000256" key="4">
    <source>
        <dbReference type="ARBA" id="ARBA00022532"/>
    </source>
</evidence>
<dbReference type="InterPro" id="IPR019810">
    <property type="entry name" value="Citrate_synthase_AS"/>
</dbReference>
<dbReference type="InterPro" id="IPR011278">
    <property type="entry name" value="2-MeCitrate/Citrate_synth_II"/>
</dbReference>
<evidence type="ECO:0000313" key="12">
    <source>
        <dbReference type="EMBL" id="GLS82124.1"/>
    </source>
</evidence>
<feature type="region of interest" description="Disordered" evidence="11">
    <location>
        <begin position="1"/>
        <end position="25"/>
    </location>
</feature>
<evidence type="ECO:0000256" key="11">
    <source>
        <dbReference type="SAM" id="MobiDB-lite"/>
    </source>
</evidence>
<dbReference type="Proteomes" id="UP001157439">
    <property type="component" value="Unassembled WGS sequence"/>
</dbReference>
<comment type="catalytic activity">
    <reaction evidence="6">
        <text>propanoyl-CoA + oxaloacetate + H2O = (2S,3S)-2-methylcitrate + CoA + H(+)</text>
        <dbReference type="Rhea" id="RHEA:23780"/>
        <dbReference type="ChEBI" id="CHEBI:15377"/>
        <dbReference type="ChEBI" id="CHEBI:15378"/>
        <dbReference type="ChEBI" id="CHEBI:16452"/>
        <dbReference type="ChEBI" id="CHEBI:57287"/>
        <dbReference type="ChEBI" id="CHEBI:57392"/>
        <dbReference type="ChEBI" id="CHEBI:58853"/>
        <dbReference type="EC" id="2.3.3.5"/>
    </reaction>
</comment>
<evidence type="ECO:0000313" key="13">
    <source>
        <dbReference type="Proteomes" id="UP001157439"/>
    </source>
</evidence>
<evidence type="ECO:0000256" key="2">
    <source>
        <dbReference type="ARBA" id="ARBA00005026"/>
    </source>
</evidence>
<dbReference type="Gene3D" id="1.10.580.10">
    <property type="entry name" value="Citrate Synthase, domain 1"/>
    <property type="match status" value="1"/>
</dbReference>
<gene>
    <name evidence="12" type="primary">prpC</name>
    <name evidence="12" type="ORF">GCM10007894_01010</name>
</gene>
<dbReference type="InterPro" id="IPR016143">
    <property type="entry name" value="Citrate_synth-like_sm_a-sub"/>
</dbReference>
<dbReference type="AlphaFoldDB" id="A0AA37TJ77"/>
<feature type="active site" evidence="9">
    <location>
        <position position="260"/>
    </location>
</feature>
<feature type="active site" evidence="9">
    <location>
        <position position="311"/>
    </location>
</feature>
<comment type="similarity">
    <text evidence="3 8 10">Belongs to the citrate synthase family.</text>
</comment>
<dbReference type="PANTHER" id="PTHR11739:SF25">
    <property type="entry name" value="CITRATE SYNTHASE-RELATED PROTEIN DDB_G0287281"/>
    <property type="match status" value="1"/>
</dbReference>
<evidence type="ECO:0000256" key="7">
    <source>
        <dbReference type="ARBA" id="ARBA00049288"/>
    </source>
</evidence>
<accession>A0AA37TJ77</accession>
<dbReference type="CDD" id="cd06108">
    <property type="entry name" value="Ec2MCS_like"/>
    <property type="match status" value="1"/>
</dbReference>
<dbReference type="InterPro" id="IPR016142">
    <property type="entry name" value="Citrate_synth-like_lrg_a-sub"/>
</dbReference>